<keyword evidence="1" id="KW-0732">Signal</keyword>
<accession>A0A832H2P1</accession>
<evidence type="ECO:0000256" key="2">
    <source>
        <dbReference type="ARBA" id="ARBA00022737"/>
    </source>
</evidence>
<evidence type="ECO:0000256" key="3">
    <source>
        <dbReference type="ARBA" id="ARBA00022837"/>
    </source>
</evidence>
<dbReference type="Gene3D" id="2.60.40.2030">
    <property type="match status" value="1"/>
</dbReference>
<dbReference type="InterPro" id="IPR003644">
    <property type="entry name" value="Calx_beta"/>
</dbReference>
<dbReference type="PANTHER" id="PTHR11878:SF65">
    <property type="entry name" value="NA_CA-EXCHANGE PROTEIN, ISOFORM G"/>
    <property type="match status" value="1"/>
</dbReference>
<dbReference type="EMBL" id="DSRD01000471">
    <property type="protein sequence ID" value="HGW94077.1"/>
    <property type="molecule type" value="Genomic_DNA"/>
</dbReference>
<evidence type="ECO:0000259" key="5">
    <source>
        <dbReference type="SMART" id="SM00237"/>
    </source>
</evidence>
<dbReference type="InterPro" id="IPR051171">
    <property type="entry name" value="CaCA"/>
</dbReference>
<feature type="domain" description="Calx-beta" evidence="5">
    <location>
        <begin position="20"/>
        <end position="112"/>
    </location>
</feature>
<keyword evidence="4" id="KW-0813">Transport</keyword>
<comment type="caution">
    <text evidence="6">The sequence shown here is derived from an EMBL/GenBank/DDBJ whole genome shotgun (WGS) entry which is preliminary data.</text>
</comment>
<dbReference type="GO" id="GO:0030001">
    <property type="term" value="P:metal ion transport"/>
    <property type="evidence" value="ECO:0007669"/>
    <property type="project" value="TreeGrafter"/>
</dbReference>
<dbReference type="SUPFAM" id="SSF141072">
    <property type="entry name" value="CalX-like"/>
    <property type="match status" value="1"/>
</dbReference>
<evidence type="ECO:0000313" key="6">
    <source>
        <dbReference type="EMBL" id="HGW94077.1"/>
    </source>
</evidence>
<keyword evidence="3" id="KW-0106">Calcium</keyword>
<evidence type="ECO:0000256" key="4">
    <source>
        <dbReference type="ARBA" id="ARBA00023065"/>
    </source>
</evidence>
<keyword evidence="2" id="KW-0677">Repeat</keyword>
<dbReference type="PANTHER" id="PTHR11878">
    <property type="entry name" value="SODIUM/CALCIUM EXCHANGER"/>
    <property type="match status" value="1"/>
</dbReference>
<dbReference type="GO" id="GO:0007154">
    <property type="term" value="P:cell communication"/>
    <property type="evidence" value="ECO:0007669"/>
    <property type="project" value="InterPro"/>
</dbReference>
<dbReference type="GO" id="GO:0016020">
    <property type="term" value="C:membrane"/>
    <property type="evidence" value="ECO:0007669"/>
    <property type="project" value="InterPro"/>
</dbReference>
<organism evidence="6">
    <name type="scientific">Oscillatoriales cyanobacterium SpSt-402</name>
    <dbReference type="NCBI Taxonomy" id="2282168"/>
    <lineage>
        <taxon>Bacteria</taxon>
        <taxon>Bacillati</taxon>
        <taxon>Cyanobacteriota</taxon>
        <taxon>Cyanophyceae</taxon>
        <taxon>Oscillatoriophycideae</taxon>
        <taxon>Oscillatoriales</taxon>
    </lineage>
</organism>
<dbReference type="InterPro" id="IPR038081">
    <property type="entry name" value="CalX-like_sf"/>
</dbReference>
<evidence type="ECO:0000256" key="1">
    <source>
        <dbReference type="ARBA" id="ARBA00022729"/>
    </source>
</evidence>
<protein>
    <recommendedName>
        <fullName evidence="5">Calx-beta domain-containing protein</fullName>
    </recommendedName>
</protein>
<keyword evidence="4" id="KW-0406">Ion transport</keyword>
<sequence length="189" mass="19657">MLLDGEGIATITNDDVAAPVNLPSLSINDVTRFEGSSGSRGFVFTIRLSDPFSEPVSVNYATQDATAIAGSDYVSQSGSLTFNPGETSKRIRIRVIPDGTAEATEMFAVQLSDPINASLQGSSGMGTILNDDLPSLGQVQDVVAGGLSTAGNLLENPFGSTRPEAIANAVCSELDSLKSSYSSIRSLFS</sequence>
<reference evidence="6" key="1">
    <citation type="journal article" date="2020" name="mSystems">
        <title>Genome- and Community-Level Interaction Insights into Carbon Utilization and Element Cycling Functions of Hydrothermarchaeota in Hydrothermal Sediment.</title>
        <authorList>
            <person name="Zhou Z."/>
            <person name="Liu Y."/>
            <person name="Xu W."/>
            <person name="Pan J."/>
            <person name="Luo Z.H."/>
            <person name="Li M."/>
        </authorList>
    </citation>
    <scope>NUCLEOTIDE SEQUENCE [LARGE SCALE GENOMIC DNA]</scope>
    <source>
        <strain evidence="6">SpSt-402</strain>
    </source>
</reference>
<dbReference type="SMART" id="SM00237">
    <property type="entry name" value="Calx_beta"/>
    <property type="match status" value="1"/>
</dbReference>
<proteinExistence type="predicted"/>
<dbReference type="Pfam" id="PF03160">
    <property type="entry name" value="Calx-beta"/>
    <property type="match status" value="1"/>
</dbReference>
<dbReference type="AlphaFoldDB" id="A0A832H2P1"/>
<name>A0A832H2P1_9CYAN</name>
<gene>
    <name evidence="6" type="ORF">ENR47_07325</name>
</gene>